<feature type="transmembrane region" description="Helical" evidence="3">
    <location>
        <begin position="1030"/>
        <end position="1057"/>
    </location>
</feature>
<feature type="compositionally biased region" description="Low complexity" evidence="2">
    <location>
        <begin position="858"/>
        <end position="876"/>
    </location>
</feature>
<gene>
    <name evidence="5" type="ORF">PCOR1329_LOCUS30716</name>
</gene>
<dbReference type="PROSITE" id="PS00018">
    <property type="entry name" value="EF_HAND_1"/>
    <property type="match status" value="1"/>
</dbReference>
<feature type="transmembrane region" description="Helical" evidence="3">
    <location>
        <begin position="956"/>
        <end position="983"/>
    </location>
</feature>
<comment type="caution">
    <text evidence="5">The sequence shown here is derived from an EMBL/GenBank/DDBJ whole genome shotgun (WGS) entry which is preliminary data.</text>
</comment>
<evidence type="ECO:0000256" key="3">
    <source>
        <dbReference type="SAM" id="Phobius"/>
    </source>
</evidence>
<dbReference type="EMBL" id="CAUYUJ010011891">
    <property type="protein sequence ID" value="CAK0832834.1"/>
    <property type="molecule type" value="Genomic_DNA"/>
</dbReference>
<accession>A0ABN9SLX8</accession>
<sequence length="1177" mass="127671">MMPPTSRLERREVPWCTLCLVTACVTCHTLVLVGNIDTSSALTTVGQSTSGWSAVGVGLATAMEDELEALMTNCSDQMVDVLEQIVVVQEMMDYVLALVGNSTDEAINASGAVALLQTMGTAQKDTNVTELAESLKPIIMSTLDGILDKAMDYLSGVMYDLLDVIKPALEQVGEWITKFSDRIIELLEDFSTTIDKVQKIFDNLMSQLSTSGGDNAEAMLNQVISLFDVDGDSCVSLDDIEEVADIYSITALQGDKPAELFPTYDTDGDGCLDWDELLLFTEDDDIPNAMSVILRAYAKKLSIVAGEVAGATMRIDVADAVVEYLELVCAKNITKLYWVSDAISNQSLPLDFTSAVMASLCLAEDDPNLLTDMDVGSTVIDAMYQLNSPYLYVALDNMADTDFWVSNGYSIYDLARCTTTVTEWVLNASLAYDSTDQNDEESYDNESSNESSPARGLGLAQMGRAQRRALTRAGVKQQAELRVQGYHARKREERSAKREAMFSSKTSQRLLGRLLGGVAASDSTNPNADSLINGGQPAYPETLLFAAWLSSNASASADRFQSMCFEYSQTSSSTLDSFATEIQGLIKEVVSMITILETWASDSGIARIEEMVDDFATTAMEDVKSLVLSTISDLIDTYLPDLAEGVVEAVDSASESIGTDVADFLGGYLESGLIEPVAEIAGDLLGNDTWGEEVAETVVESLGDTLEDALGSYIGDQLKDVLEELVVDAVSEYSSSSESVTGKRKPLKLLQAGERRAPEELRRHLSAARAEASAQQPALLQLPEATCAGRQGAVAQCERRHARRQRAALAQQAHAEKRGAKRRATEELLERTRGGQFGDLVRFHSERGGSAGGHAGHARSGSAHHAQSGHHSSSHAGRAHARTTSRRGGAAAAAGVDISDAWTTAAETLATLIDVVPTGTDTMTLARDAVGAAAECLASVFSTFADEGEELFDEIAFYWTLLWSLYFGIMAPMTMVILFYGFWAGGYFGGPQPSVEEEYVPPRTVRDRVGVCASTCGLCCQKCHDSKMAFWSLMIVMQLVILIIFLISIILCILAGVKTFIIEGCTEIYVLNDSETCLVIVTLLKDFLSTFYVSDINESLDDICDNNKLLTCDLIEEKMIYSTIFTTVFSFAAVILGLQLCIESACLHEKVRFRRALAEAKMEADFEETRRNAALTS</sequence>
<feature type="domain" description="EF-hand" evidence="4">
    <location>
        <begin position="215"/>
        <end position="250"/>
    </location>
</feature>
<feature type="region of interest" description="Disordered" evidence="2">
    <location>
        <begin position="805"/>
        <end position="886"/>
    </location>
</feature>
<keyword evidence="3" id="KW-1133">Transmembrane helix</keyword>
<dbReference type="Gene3D" id="1.10.238.10">
    <property type="entry name" value="EF-hand"/>
    <property type="match status" value="1"/>
</dbReference>
<dbReference type="InterPro" id="IPR018247">
    <property type="entry name" value="EF_Hand_1_Ca_BS"/>
</dbReference>
<evidence type="ECO:0000259" key="4">
    <source>
        <dbReference type="PROSITE" id="PS50222"/>
    </source>
</evidence>
<name>A0ABN9SLX8_9DINO</name>
<dbReference type="PROSITE" id="PS50222">
    <property type="entry name" value="EF_HAND_2"/>
    <property type="match status" value="2"/>
</dbReference>
<keyword evidence="3" id="KW-0812">Transmembrane</keyword>
<dbReference type="InterPro" id="IPR016024">
    <property type="entry name" value="ARM-type_fold"/>
</dbReference>
<dbReference type="SUPFAM" id="SSF48371">
    <property type="entry name" value="ARM repeat"/>
    <property type="match status" value="1"/>
</dbReference>
<evidence type="ECO:0000256" key="1">
    <source>
        <dbReference type="ARBA" id="ARBA00022837"/>
    </source>
</evidence>
<organism evidence="5 6">
    <name type="scientific">Prorocentrum cordatum</name>
    <dbReference type="NCBI Taxonomy" id="2364126"/>
    <lineage>
        <taxon>Eukaryota</taxon>
        <taxon>Sar</taxon>
        <taxon>Alveolata</taxon>
        <taxon>Dinophyceae</taxon>
        <taxon>Prorocentrales</taxon>
        <taxon>Prorocentraceae</taxon>
        <taxon>Prorocentrum</taxon>
    </lineage>
</organism>
<feature type="region of interest" description="Disordered" evidence="2">
    <location>
        <begin position="435"/>
        <end position="456"/>
    </location>
</feature>
<keyword evidence="1" id="KW-0106">Calcium</keyword>
<evidence type="ECO:0000313" key="5">
    <source>
        <dbReference type="EMBL" id="CAK0832834.1"/>
    </source>
</evidence>
<dbReference type="SUPFAM" id="SSF47473">
    <property type="entry name" value="EF-hand"/>
    <property type="match status" value="1"/>
</dbReference>
<proteinExistence type="predicted"/>
<evidence type="ECO:0000256" key="2">
    <source>
        <dbReference type="SAM" id="MobiDB-lite"/>
    </source>
</evidence>
<dbReference type="InterPro" id="IPR002048">
    <property type="entry name" value="EF_hand_dom"/>
</dbReference>
<protein>
    <recommendedName>
        <fullName evidence="4">EF-hand domain-containing protein</fullName>
    </recommendedName>
</protein>
<dbReference type="InterPro" id="IPR011992">
    <property type="entry name" value="EF-hand-dom_pair"/>
</dbReference>
<feature type="transmembrane region" description="Helical" evidence="3">
    <location>
        <begin position="1119"/>
        <end position="1142"/>
    </location>
</feature>
<reference evidence="5" key="1">
    <citation type="submission" date="2023-10" db="EMBL/GenBank/DDBJ databases">
        <authorList>
            <person name="Chen Y."/>
            <person name="Shah S."/>
            <person name="Dougan E. K."/>
            <person name="Thang M."/>
            <person name="Chan C."/>
        </authorList>
    </citation>
    <scope>NUCLEOTIDE SEQUENCE [LARGE SCALE GENOMIC DNA]</scope>
</reference>
<dbReference type="PROSITE" id="PS51257">
    <property type="entry name" value="PROKAR_LIPOPROTEIN"/>
    <property type="match status" value="1"/>
</dbReference>
<evidence type="ECO:0000313" key="6">
    <source>
        <dbReference type="Proteomes" id="UP001189429"/>
    </source>
</evidence>
<keyword evidence="6" id="KW-1185">Reference proteome</keyword>
<feature type="compositionally biased region" description="Basic and acidic residues" evidence="2">
    <location>
        <begin position="814"/>
        <end position="833"/>
    </location>
</feature>
<feature type="domain" description="EF-hand" evidence="4">
    <location>
        <begin position="252"/>
        <end position="287"/>
    </location>
</feature>
<keyword evidence="3" id="KW-0472">Membrane</keyword>
<dbReference type="Proteomes" id="UP001189429">
    <property type="component" value="Unassembled WGS sequence"/>
</dbReference>